<evidence type="ECO:0000313" key="4">
    <source>
        <dbReference type="Proteomes" id="UP000234935"/>
    </source>
</evidence>
<sequence>MLAQYVHALQGLLGPCLLVAGLDVLLGSTNRPSCRALRIGDRWRLAGVLFGLSGAIVFAALRATAVINRRSNVNLPTLICAVALDVAVLAAALCAQQAVKRADARPAPAIAANIVAAAALAVTVFYATPDVILQLTNFVEPGDSPFTSAMLVRLIGFLLGVGTAMAVAAVIRTLRQTAVRTSFTAAVALLIVVQLVRHGLDLVALCTNMRLFALHGAAFRMFITMRNHALALVIAQAVVFVIPTAASFVAGLRRPVAPANAALARAAKATRRRAFVTAVSSTLAIALAWLSLAWGDAKLSEVPELSPPEQYALADGLAKITFAQVADGHLHRFEYKAQDGTMMRFIIIKKNGGAYGVGLDACETCGDAGYYEKDGKIICKRCDVAINLATIGFKGGCNPIPVTYKAGNGIIEIETGELDSLSSHFR</sequence>
<gene>
    <name evidence="3" type="ORF">CGZ88_0802</name>
</gene>
<protein>
    <recommendedName>
        <fullName evidence="2">Membrane iron-sulfur containing protein FtrD-like domain-containing protein</fullName>
    </recommendedName>
</protein>
<proteinExistence type="predicted"/>
<feature type="transmembrane region" description="Helical" evidence="1">
    <location>
        <begin position="178"/>
        <end position="196"/>
    </location>
</feature>
<dbReference type="Proteomes" id="UP000234935">
    <property type="component" value="Unassembled WGS sequence"/>
</dbReference>
<feature type="transmembrane region" description="Helical" evidence="1">
    <location>
        <begin position="148"/>
        <end position="171"/>
    </location>
</feature>
<evidence type="ECO:0000313" key="3">
    <source>
        <dbReference type="EMBL" id="PLS27585.1"/>
    </source>
</evidence>
<reference evidence="3 4" key="1">
    <citation type="submission" date="2017-07" db="EMBL/GenBank/DDBJ databases">
        <title>Bifidobacterium novel species.</title>
        <authorList>
            <person name="Lugli G.A."/>
            <person name="Milani C."/>
            <person name="Duranti S."/>
            <person name="Mangifesta M."/>
        </authorList>
    </citation>
    <scope>NUCLEOTIDE SEQUENCE [LARGE SCALE GENOMIC DNA]</scope>
    <source>
        <strain evidence="4">Goo31D</strain>
    </source>
</reference>
<keyword evidence="4" id="KW-1185">Reference proteome</keyword>
<feature type="transmembrane region" description="Helical" evidence="1">
    <location>
        <begin position="272"/>
        <end position="292"/>
    </location>
</feature>
<dbReference type="EMBL" id="NMYC01000002">
    <property type="protein sequence ID" value="PLS27585.1"/>
    <property type="molecule type" value="Genomic_DNA"/>
</dbReference>
<keyword evidence="1" id="KW-0812">Transmembrane</keyword>
<dbReference type="RefSeq" id="WP_101671167.1">
    <property type="nucleotide sequence ID" value="NZ_NMYC01000002.1"/>
</dbReference>
<dbReference type="InterPro" id="IPR018758">
    <property type="entry name" value="FtrD-like"/>
</dbReference>
<dbReference type="AlphaFoldDB" id="A0A2N5J054"/>
<feature type="transmembrane region" description="Helical" evidence="1">
    <location>
        <begin position="73"/>
        <end position="95"/>
    </location>
</feature>
<feature type="transmembrane region" description="Helical" evidence="1">
    <location>
        <begin position="107"/>
        <end position="128"/>
    </location>
</feature>
<keyword evidence="1" id="KW-1133">Transmembrane helix</keyword>
<feature type="transmembrane region" description="Helical" evidence="1">
    <location>
        <begin position="47"/>
        <end position="67"/>
    </location>
</feature>
<dbReference type="Pfam" id="PF10080">
    <property type="entry name" value="FtrD-like"/>
    <property type="match status" value="1"/>
</dbReference>
<name>A0A2N5J054_9BIFI</name>
<keyword evidence="1" id="KW-0472">Membrane</keyword>
<accession>A0A2N5J054</accession>
<feature type="transmembrane region" description="Helical" evidence="1">
    <location>
        <begin position="230"/>
        <end position="252"/>
    </location>
</feature>
<dbReference type="OrthoDB" id="9792533at2"/>
<comment type="caution">
    <text evidence="3">The sequence shown here is derived from an EMBL/GenBank/DDBJ whole genome shotgun (WGS) entry which is preliminary data.</text>
</comment>
<organism evidence="3 4">
    <name type="scientific">Bifidobacterium anseris</name>
    <dbReference type="NCBI Taxonomy" id="2020963"/>
    <lineage>
        <taxon>Bacteria</taxon>
        <taxon>Bacillati</taxon>
        <taxon>Actinomycetota</taxon>
        <taxon>Actinomycetes</taxon>
        <taxon>Bifidobacteriales</taxon>
        <taxon>Bifidobacteriaceae</taxon>
        <taxon>Bifidobacterium</taxon>
    </lineage>
</organism>
<evidence type="ECO:0000259" key="2">
    <source>
        <dbReference type="Pfam" id="PF10080"/>
    </source>
</evidence>
<feature type="domain" description="Membrane iron-sulfur containing protein FtrD-like" evidence="2">
    <location>
        <begin position="325"/>
        <end position="425"/>
    </location>
</feature>
<evidence type="ECO:0000256" key="1">
    <source>
        <dbReference type="SAM" id="Phobius"/>
    </source>
</evidence>